<evidence type="ECO:0000256" key="3">
    <source>
        <dbReference type="ARBA" id="ARBA00022679"/>
    </source>
</evidence>
<reference evidence="9 10" key="2">
    <citation type="journal article" date="2010" name="Stand. Genomic Sci.">
        <title>Complete genome sequence of Nakamurella multipartita type strain (Y-104).</title>
        <authorList>
            <person name="Tice H."/>
            <person name="Mayilraj S."/>
            <person name="Sims D."/>
            <person name="Lapidus A."/>
            <person name="Nolan M."/>
            <person name="Lucas S."/>
            <person name="Glavina Del Rio T."/>
            <person name="Copeland A."/>
            <person name="Cheng J.F."/>
            <person name="Meincke L."/>
            <person name="Bruce D."/>
            <person name="Goodwin L."/>
            <person name="Pitluck S."/>
            <person name="Ivanova N."/>
            <person name="Mavromatis K."/>
            <person name="Ovchinnikova G."/>
            <person name="Pati A."/>
            <person name="Chen A."/>
            <person name="Palaniappan K."/>
            <person name="Land M."/>
            <person name="Hauser L."/>
            <person name="Chang Y.J."/>
            <person name="Jeffries C.D."/>
            <person name="Detter J.C."/>
            <person name="Brettin T."/>
            <person name="Rohde M."/>
            <person name="Goker M."/>
            <person name="Bristow J."/>
            <person name="Eisen J.A."/>
            <person name="Markowitz V."/>
            <person name="Hugenholtz P."/>
            <person name="Kyrpides N.C."/>
            <person name="Klenk H.P."/>
            <person name="Chen F."/>
        </authorList>
    </citation>
    <scope>NUCLEOTIDE SEQUENCE [LARGE SCALE GENOMIC DNA]</scope>
    <source>
        <strain evidence="10">ATCC 700099 / DSM 44233 / CIP 104796 / JCM 9543 / NBRC 105858 / Y-104</strain>
    </source>
</reference>
<organism evidence="9 10">
    <name type="scientific">Nakamurella multipartita (strain ATCC 700099 / DSM 44233 / CIP 104796 / JCM 9543 / NBRC 105858 / Y-104)</name>
    <name type="common">Microsphaera multipartita</name>
    <dbReference type="NCBI Taxonomy" id="479431"/>
    <lineage>
        <taxon>Bacteria</taxon>
        <taxon>Bacillati</taxon>
        <taxon>Actinomycetota</taxon>
        <taxon>Actinomycetes</taxon>
        <taxon>Nakamurellales</taxon>
        <taxon>Nakamurellaceae</taxon>
        <taxon>Nakamurella</taxon>
    </lineage>
</organism>
<keyword evidence="10" id="KW-1185">Reference proteome</keyword>
<reference evidence="10" key="1">
    <citation type="submission" date="2009-09" db="EMBL/GenBank/DDBJ databases">
        <title>The complete genome of Nakamurella multipartita DSM 44233.</title>
        <authorList>
            <consortium name="US DOE Joint Genome Institute (JGI-PGF)"/>
            <person name="Lucas S."/>
            <person name="Copeland A."/>
            <person name="Lapidus A."/>
            <person name="Glavina del Rio T."/>
            <person name="Dalin E."/>
            <person name="Tice H."/>
            <person name="Bruce D."/>
            <person name="Goodwin L."/>
            <person name="Pitluck S."/>
            <person name="Kyrpides N."/>
            <person name="Mavromatis K."/>
            <person name="Ivanova N."/>
            <person name="Ovchinnikova G."/>
            <person name="Sims D."/>
            <person name="Meincke L."/>
            <person name="Brettin T."/>
            <person name="Detter J.C."/>
            <person name="Han C."/>
            <person name="Larimer F."/>
            <person name="Land M."/>
            <person name="Hauser L."/>
            <person name="Markowitz V."/>
            <person name="Cheng J.-F."/>
            <person name="Hugenholtz P."/>
            <person name="Woyke T."/>
            <person name="Wu D."/>
            <person name="Klenk H.-P."/>
            <person name="Eisen J.A."/>
        </authorList>
    </citation>
    <scope>NUCLEOTIDE SEQUENCE [LARGE SCALE GENOMIC DNA]</scope>
    <source>
        <strain evidence="10">ATCC 700099 / DSM 44233 / CIP 104796 / JCM 9543 / NBRC 105858 / Y-104</strain>
    </source>
</reference>
<sequence length="1347" mass="148469">MTGRPRRPAGVSVSRDEHLAWLALTEISGPFLTVPVLSRVWPTLEALDKPTRHALSLAHISGEDDPAVWIDWVLTGLLQWGDALDRALDIRVAVAEHDAEVVASFALRDPATSTAVLLGMVTPPGRLPTARVPDDNWPATPADRLALLCRSQDVPLGLVTDGRWWALVWAPRGGVTTTAVFDSITWREAADRIVVRAFKSMLERRRFFGVPDDQRLPALLVESGDNQEEVTEQLGVQVRQAVELLVQAIGRDEQRTVDAGGTGLEATASEVYTGAVTVMMRIVFLLYAEERRLLPSDSPVYQTAYSAARLGEQLQKRADEAGEESLQSSHTGWYRLLALFNAVYAGIDHPQLTLHAYDGSIFDPAAHPWLSEVRVDDQAVLHMLAAVQRVTINRETRTLSFRALDVEQIGYVYEGLLSFDAYRADDVVVGLVGKVGLEEEVRLTDLEAMWDDSADDDAFAAELAATYKSSGIGTARAIAKRILPPKPAEESAGRGRLAAVTAGDTDLVDRLLDFQGLLRDDLRGLPVVILPGALYVTASGLRASTGTHYTPRFLAEQVVQGALEPLIYSPGPLQTADKKEWKPRSSTEILALDVADIAMGSGAFLVAACRYLANALVEAWAREGDTRAIAATAKVKEPATIDTEVDPVVTEARRQVIEHCLYGVDINPMAVEMAKLSLWLVSMDPQRPFTFLDDRLLTGDSLLGITSLEQVETMHLDPKRGREIHQDGLLDLTSDIRGLVQEAAKERQRLAEMAGGTLGELGAKRELLKELSKSLWNISTNADLLVAATLANASKGRVGLDLASKLAVSASREYASGREAAQDRVERERGDWLDTGLPSGGMPREPFHWPIAFPEVFIDGGFSAIVGNPPFLGGQKITGTLGAAYRDHLVEVLADGIRGSADLVAYFLLRVHQLVSSSGIAGMIATDTLAQGATRRAGLDQLAALGYEIFRAVSGEPWPSKSAALHYCVVGTTRVENMSESSTRFLDTRSVGRISSKLEQQSRVSGLPNRLRENADLMFQGSIVLGMGFVLDPDEADRLIRTSDRNREVLFPYLNGQDLNQRVDGGPSRWVINFHDWDESRARTFEAVWEILERDVKPERQRLNDEGQFVLRRPLPQRFWQYAEKRPGLVRAMHGLRRVLVCSEVTKHLTFSWSDARRVFSANLDVFPSARPSDFAVLSSGIHDAWARKYCSHLETRLKYSIGNGFENFPRPSQSEMLTRLGAHLVSERDKIQQGRLIGLTSLYNLLHDGDCSDPDISNLRDVHRKIDEAVAAAYGWNDLVDRGLKHGFHESRDGVRYTFAAPIRQEMLDRLLELNHVRYAAEQAAGKPGKGRAKATRGPQQEELFG</sequence>
<dbReference type="SUPFAM" id="SSF53335">
    <property type="entry name" value="S-adenosyl-L-methionine-dependent methyltransferases"/>
    <property type="match status" value="1"/>
</dbReference>
<evidence type="ECO:0000256" key="1">
    <source>
        <dbReference type="ARBA" id="ARBA00011900"/>
    </source>
</evidence>
<dbReference type="eggNOG" id="COG1002">
    <property type="taxonomic scope" value="Bacteria"/>
</dbReference>
<dbReference type="REBASE" id="22002">
    <property type="entry name" value="Nmu44233ORF465P"/>
</dbReference>
<protein>
    <recommendedName>
        <fullName evidence="1">site-specific DNA-methyltransferase (adenine-specific)</fullName>
        <ecNumber evidence="1">2.1.1.72</ecNumber>
    </recommendedName>
</protein>
<dbReference type="InterPro" id="IPR046820">
    <property type="entry name" value="MmeI_TRD"/>
</dbReference>
<feature type="region of interest" description="Disordered" evidence="6">
    <location>
        <begin position="1324"/>
        <end position="1347"/>
    </location>
</feature>
<evidence type="ECO:0000256" key="5">
    <source>
        <dbReference type="ARBA" id="ARBA00047942"/>
    </source>
</evidence>
<dbReference type="RefSeq" id="WP_015745802.1">
    <property type="nucleotide sequence ID" value="NC_013235.1"/>
</dbReference>
<keyword evidence="2" id="KW-0489">Methyltransferase</keyword>
<dbReference type="InterPro" id="IPR050953">
    <property type="entry name" value="N4_N6_ade-DNA_methylase"/>
</dbReference>
<evidence type="ECO:0000313" key="9">
    <source>
        <dbReference type="EMBL" id="ACV76884.1"/>
    </source>
</evidence>
<comment type="catalytic activity">
    <reaction evidence="5">
        <text>a 2'-deoxyadenosine in DNA + S-adenosyl-L-methionine = an N(6)-methyl-2'-deoxyadenosine in DNA + S-adenosyl-L-homocysteine + H(+)</text>
        <dbReference type="Rhea" id="RHEA:15197"/>
        <dbReference type="Rhea" id="RHEA-COMP:12418"/>
        <dbReference type="Rhea" id="RHEA-COMP:12419"/>
        <dbReference type="ChEBI" id="CHEBI:15378"/>
        <dbReference type="ChEBI" id="CHEBI:57856"/>
        <dbReference type="ChEBI" id="CHEBI:59789"/>
        <dbReference type="ChEBI" id="CHEBI:90615"/>
        <dbReference type="ChEBI" id="CHEBI:90616"/>
        <dbReference type="EC" id="2.1.1.72"/>
    </reaction>
</comment>
<dbReference type="HOGENOM" id="CLU_004385_0_0_11"/>
<evidence type="ECO:0000259" key="7">
    <source>
        <dbReference type="Pfam" id="PF07669"/>
    </source>
</evidence>
<dbReference type="EC" id="2.1.1.72" evidence="1"/>
<dbReference type="GO" id="GO:0032259">
    <property type="term" value="P:methylation"/>
    <property type="evidence" value="ECO:0007669"/>
    <property type="project" value="UniProtKB-KW"/>
</dbReference>
<dbReference type="Gene3D" id="3.40.50.150">
    <property type="entry name" value="Vaccinia Virus protein VP39"/>
    <property type="match status" value="1"/>
</dbReference>
<dbReference type="Pfam" id="PF20466">
    <property type="entry name" value="MmeI_TRD"/>
    <property type="match status" value="1"/>
</dbReference>
<dbReference type="InParanoid" id="C8X715"/>
<dbReference type="Proteomes" id="UP000002218">
    <property type="component" value="Chromosome"/>
</dbReference>
<keyword evidence="4" id="KW-0949">S-adenosyl-L-methionine</keyword>
<dbReference type="Pfam" id="PF07669">
    <property type="entry name" value="Eco57I"/>
    <property type="match status" value="1"/>
</dbReference>
<evidence type="ECO:0000256" key="4">
    <source>
        <dbReference type="ARBA" id="ARBA00022691"/>
    </source>
</evidence>
<dbReference type="InterPro" id="IPR011639">
    <property type="entry name" value="MethylTrfase_TaqI-like_dom"/>
</dbReference>
<dbReference type="GO" id="GO:0003676">
    <property type="term" value="F:nucleic acid binding"/>
    <property type="evidence" value="ECO:0007669"/>
    <property type="project" value="InterPro"/>
</dbReference>
<evidence type="ECO:0000256" key="6">
    <source>
        <dbReference type="SAM" id="MobiDB-lite"/>
    </source>
</evidence>
<evidence type="ECO:0000259" key="8">
    <source>
        <dbReference type="Pfam" id="PF20466"/>
    </source>
</evidence>
<keyword evidence="3" id="KW-0808">Transferase</keyword>
<name>C8X715_NAKMY</name>
<dbReference type="PANTHER" id="PTHR33841:SF1">
    <property type="entry name" value="DNA METHYLTRANSFERASE A"/>
    <property type="match status" value="1"/>
</dbReference>
<evidence type="ECO:0000313" key="10">
    <source>
        <dbReference type="Proteomes" id="UP000002218"/>
    </source>
</evidence>
<dbReference type="PROSITE" id="PS00092">
    <property type="entry name" value="N6_MTASE"/>
    <property type="match status" value="1"/>
</dbReference>
<dbReference type="OrthoDB" id="4280289at2"/>
<feature type="domain" description="Type II methyltransferase M.TaqI-like" evidence="7">
    <location>
        <begin position="659"/>
        <end position="931"/>
    </location>
</feature>
<dbReference type="GO" id="GO:0006304">
    <property type="term" value="P:DNA modification"/>
    <property type="evidence" value="ECO:0007669"/>
    <property type="project" value="InterPro"/>
</dbReference>
<dbReference type="PRINTS" id="PR00507">
    <property type="entry name" value="N12N6MTFRASE"/>
</dbReference>
<evidence type="ECO:0000256" key="2">
    <source>
        <dbReference type="ARBA" id="ARBA00022603"/>
    </source>
</evidence>
<dbReference type="STRING" id="479431.Namu_0465"/>
<dbReference type="PANTHER" id="PTHR33841">
    <property type="entry name" value="DNA METHYLTRANSFERASE YEEA-RELATED"/>
    <property type="match status" value="1"/>
</dbReference>
<dbReference type="KEGG" id="nml:Namu_0465"/>
<feature type="domain" description="MmeI-like target recognition" evidence="8">
    <location>
        <begin position="1018"/>
        <end position="1213"/>
    </location>
</feature>
<dbReference type="GO" id="GO:0009007">
    <property type="term" value="F:site-specific DNA-methyltransferase (adenine-specific) activity"/>
    <property type="evidence" value="ECO:0007669"/>
    <property type="project" value="UniProtKB-EC"/>
</dbReference>
<gene>
    <name evidence="9" type="ordered locus">Namu_0465</name>
</gene>
<dbReference type="InterPro" id="IPR029063">
    <property type="entry name" value="SAM-dependent_MTases_sf"/>
</dbReference>
<dbReference type="EMBL" id="CP001737">
    <property type="protein sequence ID" value="ACV76884.1"/>
    <property type="molecule type" value="Genomic_DNA"/>
</dbReference>
<accession>C8X715</accession>
<proteinExistence type="predicted"/>
<dbReference type="InterPro" id="IPR002052">
    <property type="entry name" value="DNA_methylase_N6_adenine_CS"/>
</dbReference>